<name>A0A175RNJ8_9HYPH</name>
<protein>
    <recommendedName>
        <fullName evidence="5">ATP-dependent helicase HrpB</fullName>
    </recommendedName>
</protein>
<feature type="non-terminal residue" evidence="3">
    <location>
        <position position="107"/>
    </location>
</feature>
<dbReference type="GO" id="GO:0004386">
    <property type="term" value="F:helicase activity"/>
    <property type="evidence" value="ECO:0007669"/>
    <property type="project" value="UniProtKB-KW"/>
</dbReference>
<organism evidence="3 4">
    <name type="scientific">Aureimonas ureilytica</name>
    <dbReference type="NCBI Taxonomy" id="401562"/>
    <lineage>
        <taxon>Bacteria</taxon>
        <taxon>Pseudomonadati</taxon>
        <taxon>Pseudomonadota</taxon>
        <taxon>Alphaproteobacteria</taxon>
        <taxon>Hyphomicrobiales</taxon>
        <taxon>Aurantimonadaceae</taxon>
        <taxon>Aureimonas</taxon>
    </lineage>
</organism>
<dbReference type="EMBL" id="LDQA01000035">
    <property type="protein sequence ID" value="KTR04514.1"/>
    <property type="molecule type" value="Genomic_DNA"/>
</dbReference>
<proteinExistence type="predicted"/>
<accession>A0A175RNJ8</accession>
<dbReference type="PANTHER" id="PTHR43519:SF1">
    <property type="entry name" value="ATP-DEPENDENT RNA HELICASE HRPB"/>
    <property type="match status" value="1"/>
</dbReference>
<dbReference type="SUPFAM" id="SSF52540">
    <property type="entry name" value="P-loop containing nucleoside triphosphate hydrolases"/>
    <property type="match status" value="1"/>
</dbReference>
<keyword evidence="2" id="KW-0347">Helicase</keyword>
<comment type="caution">
    <text evidence="3">The sequence shown here is derived from an EMBL/GenBank/DDBJ whole genome shotgun (WGS) entry which is preliminary data.</text>
</comment>
<dbReference type="GO" id="GO:0016787">
    <property type="term" value="F:hydrolase activity"/>
    <property type="evidence" value="ECO:0007669"/>
    <property type="project" value="UniProtKB-KW"/>
</dbReference>
<evidence type="ECO:0000313" key="4">
    <source>
        <dbReference type="Proteomes" id="UP000078529"/>
    </source>
</evidence>
<sequence length="107" mass="11082">MAISDGSGKIADRRNAFVAQTARRPARRWTCAPPPAKTPGMIALPTLPVSAVLPDVSRALAAHGSAVLVAPPGAGKTTLVPLHLLNDLPEGRILLVEPRRIAARAAA</sequence>
<evidence type="ECO:0000313" key="3">
    <source>
        <dbReference type="EMBL" id="KTR04514.1"/>
    </source>
</evidence>
<keyword evidence="2" id="KW-0547">Nucleotide-binding</keyword>
<keyword evidence="2" id="KW-0067">ATP-binding</keyword>
<dbReference type="AlphaFoldDB" id="A0A175RNJ8"/>
<keyword evidence="1" id="KW-0378">Hydrolase</keyword>
<dbReference type="Proteomes" id="UP000078529">
    <property type="component" value="Unassembled WGS sequence"/>
</dbReference>
<dbReference type="InterPro" id="IPR027417">
    <property type="entry name" value="P-loop_NTPase"/>
</dbReference>
<keyword evidence="4" id="KW-1185">Reference proteome</keyword>
<gene>
    <name evidence="3" type="ORF">NS365_15135</name>
</gene>
<evidence type="ECO:0008006" key="5">
    <source>
        <dbReference type="Google" id="ProtNLM"/>
    </source>
</evidence>
<evidence type="ECO:0000256" key="2">
    <source>
        <dbReference type="ARBA" id="ARBA00022806"/>
    </source>
</evidence>
<reference evidence="3 4" key="1">
    <citation type="journal article" date="2016" name="Front. Microbiol.">
        <title>Genomic Resource of Rice Seed Associated Bacteria.</title>
        <authorList>
            <person name="Midha S."/>
            <person name="Bansal K."/>
            <person name="Sharma S."/>
            <person name="Kumar N."/>
            <person name="Patil P.P."/>
            <person name="Chaudhry V."/>
            <person name="Patil P.B."/>
        </authorList>
    </citation>
    <scope>NUCLEOTIDE SEQUENCE [LARGE SCALE GENOMIC DNA]</scope>
    <source>
        <strain evidence="3 4">NS365</strain>
    </source>
</reference>
<dbReference type="Gene3D" id="3.40.50.300">
    <property type="entry name" value="P-loop containing nucleotide triphosphate hydrolases"/>
    <property type="match status" value="1"/>
</dbReference>
<dbReference type="PANTHER" id="PTHR43519">
    <property type="entry name" value="ATP-DEPENDENT RNA HELICASE HRPB"/>
    <property type="match status" value="1"/>
</dbReference>
<evidence type="ECO:0000256" key="1">
    <source>
        <dbReference type="ARBA" id="ARBA00022801"/>
    </source>
</evidence>